<feature type="binding site" evidence="10">
    <location>
        <position position="101"/>
    </location>
    <ligand>
        <name>oxalate</name>
        <dbReference type="ChEBI" id="CHEBI:30623"/>
    </ligand>
</feature>
<dbReference type="GO" id="GO:0031012">
    <property type="term" value="C:extracellular matrix"/>
    <property type="evidence" value="ECO:0007669"/>
    <property type="project" value="UniProtKB-ARBA"/>
</dbReference>
<feature type="binding site" evidence="11">
    <location>
        <position position="106"/>
    </location>
    <ligand>
        <name>Mn(2+)</name>
        <dbReference type="ChEBI" id="CHEBI:29035"/>
    </ligand>
</feature>
<dbReference type="InterPro" id="IPR014710">
    <property type="entry name" value="RmlC-like_jellyroll"/>
</dbReference>
<gene>
    <name evidence="16" type="ORF">BRAA07T31432Z</name>
    <name evidence="15" type="ORF">BRAPAZ1V2_A07P41000.2</name>
</gene>
<dbReference type="InterPro" id="IPR011051">
    <property type="entry name" value="RmlC_Cupin_sf"/>
</dbReference>
<feature type="domain" description="Cupin type-1" evidence="14">
    <location>
        <begin position="51"/>
        <end position="197"/>
    </location>
</feature>
<feature type="binding site" evidence="10">
    <location>
        <position position="106"/>
    </location>
    <ligand>
        <name>oxalate</name>
        <dbReference type="ChEBI" id="CHEBI:30623"/>
    </ligand>
</feature>
<feature type="signal peptide" evidence="13">
    <location>
        <begin position="1"/>
        <end position="17"/>
    </location>
</feature>
<dbReference type="FunFam" id="2.60.120.10:FF:000047">
    <property type="entry name" value="Auxin-binding protein ABP19a"/>
    <property type="match status" value="1"/>
</dbReference>
<dbReference type="SUPFAM" id="SSF51182">
    <property type="entry name" value="RmlC-like cupins"/>
    <property type="match status" value="1"/>
</dbReference>
<dbReference type="Gene3D" id="2.60.120.10">
    <property type="entry name" value="Jelly Rolls"/>
    <property type="match status" value="1"/>
</dbReference>
<dbReference type="InterPro" id="IPR001929">
    <property type="entry name" value="Germin"/>
</dbReference>
<evidence type="ECO:0000256" key="10">
    <source>
        <dbReference type="PIRSR" id="PIRSR601929-1"/>
    </source>
</evidence>
<dbReference type="Proteomes" id="UP000694005">
    <property type="component" value="Chromosome A07"/>
</dbReference>
<evidence type="ECO:0000256" key="5">
    <source>
        <dbReference type="ARBA" id="ARBA00022723"/>
    </source>
</evidence>
<keyword evidence="5 10" id="KW-0479">Metal-binding</keyword>
<keyword evidence="4 13" id="KW-0964">Secreted</keyword>
<keyword evidence="9 10" id="KW-0464">Manganese</keyword>
<comment type="similarity">
    <text evidence="2 13">Belongs to the germin family.</text>
</comment>
<accession>A0A3P6BTA4</accession>
<sequence>MLRIIFLLSLLFALSNASVQDFCVANLKRAETPAGYPCIRPIHVKASDFVFSLGTPGNTTNIISAAVTPGFVAQFPALNGLGISTARLDLAPKGVIPMHTHPGASEVLFVLDGSITAGFISSANSVYVQTLKPGQVMVFPQGLLHFQINAGKTAAAAFVTFSSASPGLQILDFALFANSLSTDLVSATTFLDPKVIKTLKGSHRFISLAKTKSKHSP</sequence>
<dbReference type="AlphaFoldDB" id="A0A3P6BTA4"/>
<dbReference type="PANTHER" id="PTHR31238">
    <property type="entry name" value="GERMIN-LIKE PROTEIN SUBFAMILY 3 MEMBER 3"/>
    <property type="match status" value="1"/>
</dbReference>
<evidence type="ECO:0000256" key="13">
    <source>
        <dbReference type="RuleBase" id="RU366015"/>
    </source>
</evidence>
<evidence type="ECO:0000313" key="16">
    <source>
        <dbReference type="EMBL" id="VDD01955.1"/>
    </source>
</evidence>
<feature type="binding site" evidence="11">
    <location>
        <position position="145"/>
    </location>
    <ligand>
        <name>Mn(2+)</name>
        <dbReference type="ChEBI" id="CHEBI:29035"/>
    </ligand>
</feature>
<evidence type="ECO:0000256" key="1">
    <source>
        <dbReference type="ARBA" id="ARBA00004271"/>
    </source>
</evidence>
<evidence type="ECO:0000256" key="11">
    <source>
        <dbReference type="PIRSR" id="PIRSR601929-2"/>
    </source>
</evidence>
<evidence type="ECO:0000256" key="4">
    <source>
        <dbReference type="ARBA" id="ARBA00022525"/>
    </source>
</evidence>
<dbReference type="PROSITE" id="PS00725">
    <property type="entry name" value="GERMIN"/>
    <property type="match status" value="1"/>
</dbReference>
<evidence type="ECO:0000256" key="2">
    <source>
        <dbReference type="ARBA" id="ARBA00007456"/>
    </source>
</evidence>
<dbReference type="SMART" id="SM00835">
    <property type="entry name" value="Cupin_1"/>
    <property type="match status" value="1"/>
</dbReference>
<dbReference type="GO" id="GO:0048046">
    <property type="term" value="C:apoplast"/>
    <property type="evidence" value="ECO:0007669"/>
    <property type="project" value="UniProtKB-SubCell"/>
</dbReference>
<evidence type="ECO:0000313" key="15">
    <source>
        <dbReference type="EMBL" id="CAG7904456.1"/>
    </source>
</evidence>
<keyword evidence="7 12" id="KW-1015">Disulfide bond</keyword>
<feature type="binding site" evidence="11">
    <location>
        <position position="99"/>
    </location>
    <ligand>
        <name>Mn(2+)</name>
        <dbReference type="ChEBI" id="CHEBI:29035"/>
    </ligand>
</feature>
<feature type="chain" id="PRO_5039956700" description="Germin-like protein" evidence="13">
    <location>
        <begin position="18"/>
        <end position="217"/>
    </location>
</feature>
<comment type="subcellular location">
    <subcellularLocation>
        <location evidence="1 13">Secreted</location>
        <location evidence="1 13">Extracellular space</location>
        <location evidence="1 13">Apoplast</location>
    </subcellularLocation>
</comment>
<dbReference type="PRINTS" id="PR00325">
    <property type="entry name" value="GERMIN"/>
</dbReference>
<keyword evidence="8" id="KW-0325">Glycoprotein</keyword>
<name>A0A3P6BTA4_BRACM</name>
<dbReference type="Pfam" id="PF00190">
    <property type="entry name" value="Cupin_1"/>
    <property type="match status" value="1"/>
</dbReference>
<keyword evidence="6 13" id="KW-0732">Signal</keyword>
<dbReference type="EMBL" id="LR031574">
    <property type="protein sequence ID" value="VDD01955.1"/>
    <property type="molecule type" value="Genomic_DNA"/>
</dbReference>
<evidence type="ECO:0000256" key="8">
    <source>
        <dbReference type="ARBA" id="ARBA00023180"/>
    </source>
</evidence>
<dbReference type="GO" id="GO:0030145">
    <property type="term" value="F:manganese ion binding"/>
    <property type="evidence" value="ECO:0007669"/>
    <property type="project" value="UniProtKB-UniRule"/>
</dbReference>
<dbReference type="InterPro" id="IPR019780">
    <property type="entry name" value="Germin_Mn-BS"/>
</dbReference>
<feature type="binding site" evidence="11">
    <location>
        <position position="101"/>
    </location>
    <ligand>
        <name>Mn(2+)</name>
        <dbReference type="ChEBI" id="CHEBI:29035"/>
    </ligand>
</feature>
<keyword evidence="3 13" id="KW-0052">Apoplast</keyword>
<dbReference type="Gramene" id="A07p41000.2_BraZ1">
    <property type="protein sequence ID" value="A07p41000.2_BraZ1.CDS"/>
    <property type="gene ID" value="A07g41000.2_BraZ1"/>
</dbReference>
<dbReference type="EMBL" id="LS974623">
    <property type="protein sequence ID" value="CAG7904456.1"/>
    <property type="molecule type" value="Genomic_DNA"/>
</dbReference>
<evidence type="ECO:0000256" key="12">
    <source>
        <dbReference type="PIRSR" id="PIRSR601929-3"/>
    </source>
</evidence>
<evidence type="ECO:0000256" key="7">
    <source>
        <dbReference type="ARBA" id="ARBA00023157"/>
    </source>
</evidence>
<evidence type="ECO:0000256" key="9">
    <source>
        <dbReference type="ARBA" id="ARBA00023211"/>
    </source>
</evidence>
<dbReference type="InterPro" id="IPR006045">
    <property type="entry name" value="Cupin_1"/>
</dbReference>
<evidence type="ECO:0000256" key="3">
    <source>
        <dbReference type="ARBA" id="ARBA00022523"/>
    </source>
</evidence>
<evidence type="ECO:0000256" key="6">
    <source>
        <dbReference type="ARBA" id="ARBA00022729"/>
    </source>
</evidence>
<proteinExistence type="inferred from homology"/>
<feature type="disulfide bond" evidence="12">
    <location>
        <begin position="23"/>
        <end position="38"/>
    </location>
</feature>
<evidence type="ECO:0000259" key="14">
    <source>
        <dbReference type="SMART" id="SM00835"/>
    </source>
</evidence>
<protein>
    <recommendedName>
        <fullName evidence="13">Germin-like protein</fullName>
    </recommendedName>
</protein>
<dbReference type="CDD" id="cd02241">
    <property type="entry name" value="cupin_OxOx"/>
    <property type="match status" value="1"/>
</dbReference>
<reference evidence="16" key="1">
    <citation type="submission" date="2018-11" db="EMBL/GenBank/DDBJ databases">
        <authorList>
            <consortium name="Genoscope - CEA"/>
            <person name="William W."/>
        </authorList>
    </citation>
    <scope>NUCLEOTIDE SEQUENCE</scope>
</reference>
<organism evidence="16">
    <name type="scientific">Brassica campestris</name>
    <name type="common">Field mustard</name>
    <dbReference type="NCBI Taxonomy" id="3711"/>
    <lineage>
        <taxon>Eukaryota</taxon>
        <taxon>Viridiplantae</taxon>
        <taxon>Streptophyta</taxon>
        <taxon>Embryophyta</taxon>
        <taxon>Tracheophyta</taxon>
        <taxon>Spermatophyta</taxon>
        <taxon>Magnoliopsida</taxon>
        <taxon>eudicotyledons</taxon>
        <taxon>Gunneridae</taxon>
        <taxon>Pentapetalae</taxon>
        <taxon>rosids</taxon>
        <taxon>malvids</taxon>
        <taxon>Brassicales</taxon>
        <taxon>Brassicaceae</taxon>
        <taxon>Brassiceae</taxon>
        <taxon>Brassica</taxon>
    </lineage>
</organism>